<dbReference type="RefSeq" id="WP_266740213.1">
    <property type="nucleotide sequence ID" value="NZ_CP108589.1"/>
</dbReference>
<dbReference type="EMBL" id="CP109135">
    <property type="protein sequence ID" value="WSD18059.1"/>
    <property type="molecule type" value="Genomic_DNA"/>
</dbReference>
<dbReference type="InterPro" id="IPR045732">
    <property type="entry name" value="DUF6086"/>
</dbReference>
<name>A0ABZ1HHF9_STRPH</name>
<accession>A0ABZ1HHF9</accession>
<reference evidence="1 2" key="1">
    <citation type="submission" date="2022-10" db="EMBL/GenBank/DDBJ databases">
        <title>The complete genomes of actinobacterial strains from the NBC collection.</title>
        <authorList>
            <person name="Joergensen T.S."/>
            <person name="Alvarez Arevalo M."/>
            <person name="Sterndorff E.B."/>
            <person name="Faurdal D."/>
            <person name="Vuksanovic O."/>
            <person name="Mourched A.-S."/>
            <person name="Charusanti P."/>
            <person name="Shaw S."/>
            <person name="Blin K."/>
            <person name="Weber T."/>
        </authorList>
    </citation>
    <scope>NUCLEOTIDE SEQUENCE [LARGE SCALE GENOMIC DNA]</scope>
    <source>
        <strain evidence="1 2">NBC 01752</strain>
    </source>
</reference>
<gene>
    <name evidence="1" type="ORF">OHB35_35245</name>
</gene>
<evidence type="ECO:0000313" key="2">
    <source>
        <dbReference type="Proteomes" id="UP001340816"/>
    </source>
</evidence>
<organism evidence="1 2">
    <name type="scientific">Streptomyces phaeochromogenes</name>
    <dbReference type="NCBI Taxonomy" id="1923"/>
    <lineage>
        <taxon>Bacteria</taxon>
        <taxon>Bacillati</taxon>
        <taxon>Actinomycetota</taxon>
        <taxon>Actinomycetes</taxon>
        <taxon>Kitasatosporales</taxon>
        <taxon>Streptomycetaceae</taxon>
        <taxon>Streptomyces</taxon>
        <taxon>Streptomyces phaeochromogenes group</taxon>
    </lineage>
</organism>
<evidence type="ECO:0000313" key="1">
    <source>
        <dbReference type="EMBL" id="WSD18059.1"/>
    </source>
</evidence>
<dbReference type="Proteomes" id="UP001340816">
    <property type="component" value="Chromosome"/>
</dbReference>
<dbReference type="Pfam" id="PF19564">
    <property type="entry name" value="DUF6086"/>
    <property type="match status" value="1"/>
</dbReference>
<proteinExistence type="predicted"/>
<keyword evidence="2" id="KW-1185">Reference proteome</keyword>
<protein>
    <submittedName>
        <fullName evidence="1">DUF6086 family protein</fullName>
    </submittedName>
</protein>
<sequence>MSYPYELGGEILWDAGYHSGLLYLSLARGAAEFLELPTGLTPTPQGSCDIELPTFRAFVQGLYGTYSSAGNPVLRGLTRDLLITSLVLLEYAEAPITLKPEHEEALRDERAVFTRSMG</sequence>